<evidence type="ECO:0000313" key="7">
    <source>
        <dbReference type="Proteomes" id="UP000051952"/>
    </source>
</evidence>
<gene>
    <name evidence="6" type="ORF">BSAL_33235</name>
</gene>
<dbReference type="InterPro" id="IPR019819">
    <property type="entry name" value="Carboxylesterase_B_CS"/>
</dbReference>
<accession>A0A0S4JN75</accession>
<feature type="domain" description="Carboxylesterase type B" evidence="5">
    <location>
        <begin position="24"/>
        <end position="506"/>
    </location>
</feature>
<comment type="similarity">
    <text evidence="1 4">Belongs to the type-B carboxylesterase/lipase family.</text>
</comment>
<organism evidence="6 7">
    <name type="scientific">Bodo saltans</name>
    <name type="common">Flagellated protozoan</name>
    <dbReference type="NCBI Taxonomy" id="75058"/>
    <lineage>
        <taxon>Eukaryota</taxon>
        <taxon>Discoba</taxon>
        <taxon>Euglenozoa</taxon>
        <taxon>Kinetoplastea</taxon>
        <taxon>Metakinetoplastina</taxon>
        <taxon>Eubodonida</taxon>
        <taxon>Bodonidae</taxon>
        <taxon>Bodo</taxon>
    </lineage>
</organism>
<evidence type="ECO:0000256" key="4">
    <source>
        <dbReference type="RuleBase" id="RU361235"/>
    </source>
</evidence>
<dbReference type="GO" id="GO:0004104">
    <property type="term" value="F:cholinesterase activity"/>
    <property type="evidence" value="ECO:0007669"/>
    <property type="project" value="InterPro"/>
</dbReference>
<dbReference type="InterPro" id="IPR002018">
    <property type="entry name" value="CarbesteraseB"/>
</dbReference>
<evidence type="ECO:0000259" key="5">
    <source>
        <dbReference type="Pfam" id="PF00135"/>
    </source>
</evidence>
<evidence type="ECO:0000256" key="3">
    <source>
        <dbReference type="PIRSR" id="PIRSR600997-1"/>
    </source>
</evidence>
<dbReference type="InterPro" id="IPR019826">
    <property type="entry name" value="Carboxylesterase_B_AS"/>
</dbReference>
<protein>
    <recommendedName>
        <fullName evidence="4">Carboxylic ester hydrolase</fullName>
        <ecNumber evidence="4">3.1.1.-</ecNumber>
    </recommendedName>
</protein>
<feature type="signal peptide" evidence="4">
    <location>
        <begin position="1"/>
        <end position="22"/>
    </location>
</feature>
<evidence type="ECO:0000256" key="1">
    <source>
        <dbReference type="ARBA" id="ARBA00005964"/>
    </source>
</evidence>
<dbReference type="Proteomes" id="UP000051952">
    <property type="component" value="Unassembled WGS sequence"/>
</dbReference>
<dbReference type="ESTHER" id="bodsa-a0a0s4jn75">
    <property type="family name" value="Cholinesterase-like"/>
</dbReference>
<dbReference type="PROSITE" id="PS00122">
    <property type="entry name" value="CARBOXYLESTERASE_B_1"/>
    <property type="match status" value="1"/>
</dbReference>
<proteinExistence type="inferred from homology"/>
<feature type="active site" description="Charge relay system" evidence="3">
    <location>
        <position position="450"/>
    </location>
</feature>
<dbReference type="OrthoDB" id="408631at2759"/>
<dbReference type="SUPFAM" id="SSF53474">
    <property type="entry name" value="alpha/beta-Hydrolases"/>
    <property type="match status" value="1"/>
</dbReference>
<feature type="active site" description="Acyl-ester intermediate" evidence="3">
    <location>
        <position position="211"/>
    </location>
</feature>
<dbReference type="PROSITE" id="PS00941">
    <property type="entry name" value="CARBOXYLESTERASE_B_2"/>
    <property type="match status" value="1"/>
</dbReference>
<reference evidence="7" key="1">
    <citation type="submission" date="2015-09" db="EMBL/GenBank/DDBJ databases">
        <authorList>
            <consortium name="Pathogen Informatics"/>
        </authorList>
    </citation>
    <scope>NUCLEOTIDE SEQUENCE [LARGE SCALE GENOMIC DNA]</scope>
    <source>
        <strain evidence="7">Lake Konstanz</strain>
    </source>
</reference>
<dbReference type="InterPro" id="IPR000997">
    <property type="entry name" value="Cholinesterase"/>
</dbReference>
<dbReference type="PRINTS" id="PR00878">
    <property type="entry name" value="CHOLNESTRASE"/>
</dbReference>
<dbReference type="VEuPathDB" id="TriTrypDB:BSAL_33235"/>
<keyword evidence="7" id="KW-1185">Reference proteome</keyword>
<feature type="active site" description="Charge relay system" evidence="3">
    <location>
        <position position="340"/>
    </location>
</feature>
<feature type="chain" id="PRO_5006520293" description="Carboxylic ester hydrolase" evidence="4">
    <location>
        <begin position="23"/>
        <end position="540"/>
    </location>
</feature>
<dbReference type="InterPro" id="IPR029058">
    <property type="entry name" value="AB_hydrolase_fold"/>
</dbReference>
<sequence>MNCRSLRVLLIAVAVASAVVSATNPVIQTRNGPVFGFMNEEGSYSFKGIPFAQPPTGNLRFKSPEPASNWTTPYNATVFAPGCYSHCNGNARLRDLMCTPVISEDCLYLNVYTPDTTSTANLPVIFFIHGGMFDWGSGGIPLYEGNLWAKQQNIVLVTINYRLNIFGGLYTSSGVMGNFHIQDQRMALKWVHDNIVNFGGDPTRVVLSGQSAGATSVGIHLTSPESWPYFQRAAIISDPYGLIPLDTKMAGELGDVVLIKLNCTSATPEAELACLQSKTTEEIFAMSHSDLLPTPNEVLAMFMPWTPTVDGVIIPEQPIDAMTAGRSNPVPLYIGTVANETIPFIFGVNFNTSTFLMDVALDYVFGLENGPVIAELYGPVPPDQQDDTRPFFSSIFTDYAFYCPSRYAARMQSRVNNNRTFMYFFLEHPSWSLWYAGNNSHDPCVEYICHAFDLPYVFDTYYKLPAGAPTFTPDEMALAQFVQTSLTEFAATGVISNWPAFTDNNRIARNYSVPIATSGWLKDYRQEYCDYFDGIGYDRW</sequence>
<dbReference type="Pfam" id="PF00135">
    <property type="entry name" value="COesterase"/>
    <property type="match status" value="1"/>
</dbReference>
<name>A0A0S4JN75_BODSA</name>
<keyword evidence="4" id="KW-0732">Signal</keyword>
<evidence type="ECO:0000313" key="6">
    <source>
        <dbReference type="EMBL" id="CUG91669.1"/>
    </source>
</evidence>
<evidence type="ECO:0000256" key="2">
    <source>
        <dbReference type="ARBA" id="ARBA00022801"/>
    </source>
</evidence>
<dbReference type="EC" id="3.1.1.-" evidence="4"/>
<dbReference type="Gene3D" id="3.40.50.1820">
    <property type="entry name" value="alpha/beta hydrolase"/>
    <property type="match status" value="1"/>
</dbReference>
<keyword evidence="2 4" id="KW-0378">Hydrolase</keyword>
<dbReference type="EMBL" id="CYKH01001951">
    <property type="protein sequence ID" value="CUG91669.1"/>
    <property type="molecule type" value="Genomic_DNA"/>
</dbReference>
<dbReference type="AlphaFoldDB" id="A0A0S4JN75"/>
<dbReference type="PANTHER" id="PTHR45570:SF2">
    <property type="entry name" value="ACETYLCHOLINESTERASE 1-LIKE"/>
    <property type="match status" value="1"/>
</dbReference>
<dbReference type="PANTHER" id="PTHR45570">
    <property type="entry name" value="CARBOXYLIC ESTER HYDROLASE"/>
    <property type="match status" value="1"/>
</dbReference>
<dbReference type="OMA" id="SIAHHIM"/>